<dbReference type="Proteomes" id="UP000240493">
    <property type="component" value="Unassembled WGS sequence"/>
</dbReference>
<dbReference type="AlphaFoldDB" id="A0A2T3Z3H4"/>
<feature type="transmembrane region" description="Helical" evidence="1">
    <location>
        <begin position="58"/>
        <end position="78"/>
    </location>
</feature>
<proteinExistence type="predicted"/>
<name>A0A2T3Z3H4_TRIA4</name>
<evidence type="ECO:0000313" key="3">
    <source>
        <dbReference type="Proteomes" id="UP000240493"/>
    </source>
</evidence>
<keyword evidence="3" id="KW-1185">Reference proteome</keyword>
<dbReference type="EMBL" id="KZ679264">
    <property type="protein sequence ID" value="PTB39342.1"/>
    <property type="molecule type" value="Genomic_DNA"/>
</dbReference>
<protein>
    <submittedName>
        <fullName evidence="2">Uncharacterized protein</fullName>
    </submittedName>
</protein>
<keyword evidence="1" id="KW-0812">Transmembrane</keyword>
<accession>A0A2T3Z3H4</accession>
<reference evidence="2 3" key="1">
    <citation type="submission" date="2016-07" db="EMBL/GenBank/DDBJ databases">
        <title>Multiple horizontal gene transfer events from other fungi enriched the ability of initially mycotrophic Trichoderma (Ascomycota) to feed on dead plant biomass.</title>
        <authorList>
            <consortium name="DOE Joint Genome Institute"/>
            <person name="Aerts A."/>
            <person name="Atanasova L."/>
            <person name="Chenthamara K."/>
            <person name="Zhang J."/>
            <person name="Grujic M."/>
            <person name="Henrissat B."/>
            <person name="Kuo A."/>
            <person name="Salamov A."/>
            <person name="Lipzen A."/>
            <person name="Labutti K."/>
            <person name="Barry K."/>
            <person name="Miao Y."/>
            <person name="Rahimi M.J."/>
            <person name="Shen Q."/>
            <person name="Grigoriev I.V."/>
            <person name="Kubicek C.P."/>
            <person name="Druzhinina I.S."/>
        </authorList>
    </citation>
    <scope>NUCLEOTIDE SEQUENCE [LARGE SCALE GENOMIC DNA]</scope>
    <source>
        <strain evidence="2 3">CBS 433.97</strain>
    </source>
</reference>
<evidence type="ECO:0000256" key="1">
    <source>
        <dbReference type="SAM" id="Phobius"/>
    </source>
</evidence>
<evidence type="ECO:0000313" key="2">
    <source>
        <dbReference type="EMBL" id="PTB39342.1"/>
    </source>
</evidence>
<sequence>MAGRNFFSLDFFLWQCDLDFFPSAASGLLRDFTIFFSNDPRVLPSSSAGAFGHSSSSASALAAFVFAIFVLSSLRLRLCDLIQSNIRMITNKNTMASASANLLSSLRGLQSCLVATGKLAYIFFSLSPYGMIITKNVGARLIRSIKVLLTTHISLSLHD</sequence>
<keyword evidence="1" id="KW-1133">Transmembrane helix</keyword>
<gene>
    <name evidence="2" type="ORF">M441DRAFT_48522</name>
</gene>
<organism evidence="2 3">
    <name type="scientific">Trichoderma asperellum (strain ATCC 204424 / CBS 433.97 / NBRC 101777)</name>
    <dbReference type="NCBI Taxonomy" id="1042311"/>
    <lineage>
        <taxon>Eukaryota</taxon>
        <taxon>Fungi</taxon>
        <taxon>Dikarya</taxon>
        <taxon>Ascomycota</taxon>
        <taxon>Pezizomycotina</taxon>
        <taxon>Sordariomycetes</taxon>
        <taxon>Hypocreomycetidae</taxon>
        <taxon>Hypocreales</taxon>
        <taxon>Hypocreaceae</taxon>
        <taxon>Trichoderma</taxon>
    </lineage>
</organism>
<keyword evidence="1" id="KW-0472">Membrane</keyword>